<reference evidence="1 2" key="1">
    <citation type="submission" date="2012-08" db="EMBL/GenBank/DDBJ databases">
        <title>Oryza genome evolution.</title>
        <authorList>
            <person name="Wing R.A."/>
        </authorList>
    </citation>
    <scope>NUCLEOTIDE SEQUENCE</scope>
</reference>
<dbReference type="Proteomes" id="UP000032180">
    <property type="component" value="Chromosome 10"/>
</dbReference>
<name>A0A0D9XJX7_9ORYZ</name>
<reference evidence="2" key="2">
    <citation type="submission" date="2013-12" db="EMBL/GenBank/DDBJ databases">
        <authorList>
            <person name="Yu Y."/>
            <person name="Lee S."/>
            <person name="de Baynast K."/>
            <person name="Wissotski M."/>
            <person name="Liu L."/>
            <person name="Talag J."/>
            <person name="Goicoechea J."/>
            <person name="Angelova A."/>
            <person name="Jetty R."/>
            <person name="Kudrna D."/>
            <person name="Golser W."/>
            <person name="Rivera L."/>
            <person name="Zhang J."/>
            <person name="Wing R."/>
        </authorList>
    </citation>
    <scope>NUCLEOTIDE SEQUENCE</scope>
</reference>
<organism evidence="1 2">
    <name type="scientific">Leersia perrieri</name>
    <dbReference type="NCBI Taxonomy" id="77586"/>
    <lineage>
        <taxon>Eukaryota</taxon>
        <taxon>Viridiplantae</taxon>
        <taxon>Streptophyta</taxon>
        <taxon>Embryophyta</taxon>
        <taxon>Tracheophyta</taxon>
        <taxon>Spermatophyta</taxon>
        <taxon>Magnoliopsida</taxon>
        <taxon>Liliopsida</taxon>
        <taxon>Poales</taxon>
        <taxon>Poaceae</taxon>
        <taxon>BOP clade</taxon>
        <taxon>Oryzoideae</taxon>
        <taxon>Oryzeae</taxon>
        <taxon>Oryzinae</taxon>
        <taxon>Leersia</taxon>
    </lineage>
</organism>
<evidence type="ECO:0000313" key="2">
    <source>
        <dbReference type="Proteomes" id="UP000032180"/>
    </source>
</evidence>
<evidence type="ECO:0000313" key="1">
    <source>
        <dbReference type="EnsemblPlants" id="LPERR10G07790.1"/>
    </source>
</evidence>
<dbReference type="PANTHER" id="PTHR33879:SF17">
    <property type="entry name" value="EXPRESSED PROTEIN"/>
    <property type="match status" value="1"/>
</dbReference>
<dbReference type="PANTHER" id="PTHR33879">
    <property type="entry name" value="17.6 KDA CLASS II HEAT SHOCK PROTEIN-RELATED"/>
    <property type="match status" value="1"/>
</dbReference>
<dbReference type="Gramene" id="LPERR10G07790.1">
    <property type="protein sequence ID" value="LPERR10G07790.1"/>
    <property type="gene ID" value="LPERR10G07790"/>
</dbReference>
<accession>A0A0D9XJX7</accession>
<keyword evidence="2" id="KW-1185">Reference proteome</keyword>
<dbReference type="AlphaFoldDB" id="A0A0D9XJX7"/>
<proteinExistence type="predicted"/>
<protein>
    <submittedName>
        <fullName evidence="1">Uncharacterized protein</fullName>
    </submittedName>
</protein>
<dbReference type="HOGENOM" id="CLU_1605114_0_0_1"/>
<dbReference type="STRING" id="77586.A0A0D9XJX7"/>
<reference evidence="1" key="3">
    <citation type="submission" date="2015-04" db="UniProtKB">
        <authorList>
            <consortium name="EnsemblPlants"/>
        </authorList>
    </citation>
    <scope>IDENTIFICATION</scope>
</reference>
<sequence length="166" mass="18026">MANMPPKPVELEPAKKLQRLPPVYSRVLELPFPRNTNVHKLFTPNADHFFVPQGVAGEPDVVKVHIVKLERVDMARVVVHIGSGEPDLRNDLVYDKWRFPLAKTSILSMVVAGYVNGQLVVIVPRDDVGGDGGKEGIPTWPNIDKRGGGDGGKYGVGGGAGWVPTM</sequence>
<dbReference type="EnsemblPlants" id="LPERR10G07790.1">
    <property type="protein sequence ID" value="LPERR10G07790.1"/>
    <property type="gene ID" value="LPERR10G07790"/>
</dbReference>